<name>A0ACD4NRG9_9HYPH</name>
<sequence length="1264" mass="138371">MQRPSSRTVSELDRLAALDALGAVDMPASPSLDRICGLARDIFGMPIAYISVLDGRTQWLKARCGTDLCETRRADALCDHAIRADEVLVVPDTLDDERFAGNPLVVGGPGIRFYAGAPLLLEPGLRLGSLCVVDTVPREFSSREASILASLAEAATDELRRHRADLDAMARRDELARVRHEKARQDEDLLKQNILLLHAETVSASGSWEVDISTGSITWSDSLYRLIGADPAGGGDPAQLFRRVVHPDDHHILDEALAAVAQVRPFSLEIRIIDGNGGTRHLSSRGGPMGSTGGRPPRMVGILTDISAAKVAEAALRESEDHHRHAVELSPQIPWIADAGGRITEAGPRWEALTGLTLERTLGDGWGAALHPDDVERARDLWKSSLETLQPYDCESRVCTPSGDWRWIRSYAAPRLAADGRVIRWYGTVEDIHERRVAEAALRESEDNHRHAVELSPQIPWTADANGRILEAGPRWIELTGMTVERTLGHGWSDALHPEDLAATRERWSAAVGARSPLDTEYRLRLRSGAYRWFRAYAAPRLAADGSVMRWYGTVEDIHERRTAEEALRQSEAFSRSVLDSSPDFVVVLDLDGRVRSMNRAAALLLGPEAASGISDRSWADGWPGSHRDMVREAVAGALAGASRRFSARFPGRSGREAWWDVTVDPVRADDGAITHVLAISRDVTERERMRGEVEAARGQLAEVLESTTDNVIVLDREFRVSYMNRHARTFVRLTSSLDVGGCLWDAYPEYLESDIGERFRQVLDGGGATQFEMFARRAGIWLEVHAFPDGSKGVSIFFRDVTEARRAREEIAHLAHHDSLTGLANRASFNKALERAFRGGAAGGAAVLLLDLDLFKEVNDSLGHPIGDALLRQVAARLRGAAGEGVFLARLGGDEFALVMPREAGEPAVALARRLVASLMGLFHIDGHVIRLGASAGVAVARSGIDTAEDLFRAADVALYRAKAAGGGVACLFEDEMLERVNARQSMKRDLALALERGELELAYQPLLDLGSGQLRGAEALLRWRHPTRGAVSPGEFVPLAEETGLISEIGDWVLERACRQAAGWPREICVAVNVSTVQFRGDSLPLKVAGALARTGIDPRRLELEITESVLLQDSEHNMRMLRSLREMGVRIALDDFGTGFSSLSYLRLFPFDKLKLDRSFVSDIGRSPQAEAIIRAAGEMGRALSMTTTAEGVETPEQLDWLRVNGWSQAQGYLIGPPVEPERLEALLFPAKGPAPSRGRHRGSRQPEISSVSRETRAAAS</sequence>
<dbReference type="EMBL" id="CP113520">
    <property type="protein sequence ID" value="WAJ29520.1"/>
    <property type="molecule type" value="Genomic_DNA"/>
</dbReference>
<accession>A0ACD4NRG9</accession>
<reference evidence="1" key="1">
    <citation type="submission" date="2022-11" db="EMBL/GenBank/DDBJ databases">
        <title>beta-Carotene-producing bacterium, Jeongeuplla avenae sp. nov., alleviates the salt stress of Arabidopsis seedlings.</title>
        <authorList>
            <person name="Jiang L."/>
            <person name="Lee J."/>
        </authorList>
    </citation>
    <scope>NUCLEOTIDE SEQUENCE</scope>
    <source>
        <strain evidence="1">DY_R2A_6</strain>
    </source>
</reference>
<proteinExistence type="predicted"/>
<gene>
    <name evidence="1" type="ORF">OXU80_04600</name>
</gene>
<evidence type="ECO:0000313" key="1">
    <source>
        <dbReference type="EMBL" id="WAJ29520.1"/>
    </source>
</evidence>
<evidence type="ECO:0000313" key="2">
    <source>
        <dbReference type="Proteomes" id="UP001163223"/>
    </source>
</evidence>
<keyword evidence="2" id="KW-1185">Reference proteome</keyword>
<organism evidence="1 2">
    <name type="scientific">Antarcticirhabdus aurantiaca</name>
    <dbReference type="NCBI Taxonomy" id="2606717"/>
    <lineage>
        <taxon>Bacteria</taxon>
        <taxon>Pseudomonadati</taxon>
        <taxon>Pseudomonadota</taxon>
        <taxon>Alphaproteobacteria</taxon>
        <taxon>Hyphomicrobiales</taxon>
        <taxon>Aurantimonadaceae</taxon>
        <taxon>Antarcticirhabdus</taxon>
    </lineage>
</organism>
<protein>
    <submittedName>
        <fullName evidence="1">EAL domain-containing protein</fullName>
    </submittedName>
</protein>
<dbReference type="Proteomes" id="UP001163223">
    <property type="component" value="Chromosome"/>
</dbReference>